<feature type="domain" description="Single" evidence="3">
    <location>
        <begin position="259"/>
        <end position="325"/>
    </location>
</feature>
<feature type="domain" description="Single" evidence="3">
    <location>
        <begin position="41"/>
        <end position="107"/>
    </location>
</feature>
<gene>
    <name evidence="4" type="ORF">FJT64_012320</name>
</gene>
<accession>A0A6A4VDY6</accession>
<dbReference type="Pfam" id="PF15430">
    <property type="entry name" value="SVWC"/>
    <property type="match status" value="11"/>
</dbReference>
<feature type="domain" description="Single" evidence="3">
    <location>
        <begin position="548"/>
        <end position="615"/>
    </location>
</feature>
<evidence type="ECO:0000259" key="3">
    <source>
        <dbReference type="SMART" id="SM01318"/>
    </source>
</evidence>
<comment type="subcellular location">
    <subcellularLocation>
        <location evidence="1">Secreted</location>
    </subcellularLocation>
</comment>
<dbReference type="Proteomes" id="UP000440578">
    <property type="component" value="Unassembled WGS sequence"/>
</dbReference>
<dbReference type="AlphaFoldDB" id="A0A6A4VDY6"/>
<sequence length="831" mass="89024">MFGQPGQTVVSRRRTMSAGRRAALLLTLAALGSQARIQRRCFSQGLERYFQEGSQWTEPTCRRGRCLRGRVVLDDCPPLVDPLPPDCYPAAGQSDAPFPDCCPQLECHQPDQTCYVEELDRHVSVGETWTLPGCGQGTCREGGAVSGKGCGLVGIPPGYPCSLNDGDDSLEYPECCPRVTCPECYSEILDRFFGPGDTWTGPGCTKVKCGVDSATNTVVLSAVPCPLEAPPFPDCELVDGPTSAEYPACCPTLRCPDRCFSESLGRWFSKGDEWTEEGCTRARCVDTDQVVLLPCGLVAADGPNCRVVPGNASADYPACCVSVECETDRPCYVQELDRHFAVGETWTLPGCGQATCEQGGAVSGKGCGLIGIPPGYPCSLNDGDDSLEYPECCPRVTCPECYSEILDRFFGPGDTWTGPGCTKVKCGVDSATNTVVLSAVPCPLAAPPFPDCELVDGPTSAEYPACCPTLRCPDRCFSESLGRWFSKSDEWSEEGCTRARCVDTDQVVLLPCGLVAADGPNCRVVPGTASADYPACCVSVECETDRPCYVEELDRHFAVGETWTLPGCGQATCEQGGAVSGKGCGLIRIPPGYPCSVDDGDDSLEYPECCPKVTCRECHSKALDRFFAPGKTWTEPGCIKTKCTLDERGSATMSAVPCPLAAPPFPDCELVDGPTSAEYPACCPTLRCPDRCFSESLGRWFSKGDEWTEDGCIRAFCTGTDQIGMLPCGLRALPRPDCELVSPSAGAEYPQCCPVPRCPGACFSRGLQKLFEIGSSWTDPGCRHLVCIGTDMVVNDEQCELDWIPSGCDVVDGKGDTFPDCCPTIECPDPY</sequence>
<comment type="caution">
    <text evidence="4">The sequence shown here is derived from an EMBL/GenBank/DDBJ whole genome shotgun (WGS) entry which is preliminary data.</text>
</comment>
<proteinExistence type="predicted"/>
<dbReference type="InterPro" id="IPR029277">
    <property type="entry name" value="SVWC_dom"/>
</dbReference>
<evidence type="ECO:0000313" key="5">
    <source>
        <dbReference type="Proteomes" id="UP000440578"/>
    </source>
</evidence>
<feature type="domain" description="Single" evidence="3">
    <location>
        <begin position="401"/>
        <end position="472"/>
    </location>
</feature>
<feature type="domain" description="Single" evidence="3">
    <location>
        <begin position="476"/>
        <end position="542"/>
    </location>
</feature>
<protein>
    <recommendedName>
        <fullName evidence="3">Single domain-containing protein</fullName>
    </recommendedName>
</protein>
<feature type="domain" description="Single" evidence="3">
    <location>
        <begin position="692"/>
        <end position="758"/>
    </location>
</feature>
<feature type="domain" description="Single" evidence="3">
    <location>
        <begin position="331"/>
        <end position="398"/>
    </location>
</feature>
<name>A0A6A4VDY6_AMPAM</name>
<organism evidence="4 5">
    <name type="scientific">Amphibalanus amphitrite</name>
    <name type="common">Striped barnacle</name>
    <name type="synonym">Balanus amphitrite</name>
    <dbReference type="NCBI Taxonomy" id="1232801"/>
    <lineage>
        <taxon>Eukaryota</taxon>
        <taxon>Metazoa</taxon>
        <taxon>Ecdysozoa</taxon>
        <taxon>Arthropoda</taxon>
        <taxon>Crustacea</taxon>
        <taxon>Multicrustacea</taxon>
        <taxon>Cirripedia</taxon>
        <taxon>Thoracica</taxon>
        <taxon>Thoracicalcarea</taxon>
        <taxon>Balanomorpha</taxon>
        <taxon>Balanoidea</taxon>
        <taxon>Balanidae</taxon>
        <taxon>Amphibalaninae</taxon>
        <taxon>Amphibalanus</taxon>
    </lineage>
</organism>
<dbReference type="GO" id="GO:0005576">
    <property type="term" value="C:extracellular region"/>
    <property type="evidence" value="ECO:0007669"/>
    <property type="project" value="UniProtKB-SubCell"/>
</dbReference>
<keyword evidence="5" id="KW-1185">Reference proteome</keyword>
<feature type="domain" description="Single" evidence="3">
    <location>
        <begin position="618"/>
        <end position="688"/>
    </location>
</feature>
<reference evidence="4 5" key="1">
    <citation type="submission" date="2019-07" db="EMBL/GenBank/DDBJ databases">
        <title>Draft genome assembly of a fouling barnacle, Amphibalanus amphitrite (Darwin, 1854): The first reference genome for Thecostraca.</title>
        <authorList>
            <person name="Kim W."/>
        </authorList>
    </citation>
    <scope>NUCLEOTIDE SEQUENCE [LARGE SCALE GENOMIC DNA]</scope>
    <source>
        <strain evidence="4">SNU_AA5</strain>
        <tissue evidence="4">Soma without cirri and trophi</tissue>
    </source>
</reference>
<evidence type="ECO:0000313" key="4">
    <source>
        <dbReference type="EMBL" id="KAF0289470.1"/>
    </source>
</evidence>
<dbReference type="SMART" id="SM01318">
    <property type="entry name" value="SVWC"/>
    <property type="match status" value="11"/>
</dbReference>
<dbReference type="PANTHER" id="PTHR39957">
    <property type="entry name" value="AT09846P1-RELATED"/>
    <property type="match status" value="1"/>
</dbReference>
<feature type="domain" description="Single" evidence="3">
    <location>
        <begin position="762"/>
        <end position="827"/>
    </location>
</feature>
<feature type="domain" description="Single" evidence="3">
    <location>
        <begin position="184"/>
        <end position="255"/>
    </location>
</feature>
<dbReference type="InterPro" id="IPR053308">
    <property type="entry name" value="Vago-like"/>
</dbReference>
<dbReference type="OrthoDB" id="6334814at2759"/>
<dbReference type="EMBL" id="VIIS01002030">
    <property type="protein sequence ID" value="KAF0289470.1"/>
    <property type="molecule type" value="Genomic_DNA"/>
</dbReference>
<keyword evidence="2" id="KW-0964">Secreted</keyword>
<evidence type="ECO:0000256" key="1">
    <source>
        <dbReference type="ARBA" id="ARBA00004613"/>
    </source>
</evidence>
<dbReference type="PANTHER" id="PTHR39957:SF1">
    <property type="entry name" value="AT09846P1-RELATED"/>
    <property type="match status" value="1"/>
</dbReference>
<feature type="domain" description="Single" evidence="3">
    <location>
        <begin position="114"/>
        <end position="181"/>
    </location>
</feature>
<evidence type="ECO:0000256" key="2">
    <source>
        <dbReference type="ARBA" id="ARBA00022525"/>
    </source>
</evidence>